<comment type="caution">
    <text evidence="5">The sequence shown here is derived from an EMBL/GenBank/DDBJ whole genome shotgun (WGS) entry which is preliminary data.</text>
</comment>
<dbReference type="PROSITE" id="PS51892">
    <property type="entry name" value="SUBTILASE"/>
    <property type="match status" value="1"/>
</dbReference>
<name>A0AAV4CSP2_9GAST</name>
<evidence type="ECO:0000313" key="6">
    <source>
        <dbReference type="Proteomes" id="UP000735302"/>
    </source>
</evidence>
<evidence type="ECO:0000256" key="2">
    <source>
        <dbReference type="ARBA" id="ARBA00022801"/>
    </source>
</evidence>
<gene>
    <name evidence="5" type="ORF">PoB_006138900</name>
</gene>
<protein>
    <submittedName>
        <fullName evidence="5">Neuroendocrine convertase 2</fullName>
    </submittedName>
</protein>
<dbReference type="GO" id="GO:0043005">
    <property type="term" value="C:neuron projection"/>
    <property type="evidence" value="ECO:0007669"/>
    <property type="project" value="TreeGrafter"/>
</dbReference>
<evidence type="ECO:0000256" key="3">
    <source>
        <dbReference type="ARBA" id="ARBA00022825"/>
    </source>
</evidence>
<accession>A0AAV4CSP2</accession>
<comment type="caution">
    <text evidence="4">Lacks conserved residue(s) required for the propagation of feature annotation.</text>
</comment>
<dbReference type="PANTHER" id="PTHR42884">
    <property type="entry name" value="PROPROTEIN CONVERTASE SUBTILISIN/KEXIN-RELATED"/>
    <property type="match status" value="1"/>
</dbReference>
<dbReference type="GO" id="GO:0016486">
    <property type="term" value="P:peptide hormone processing"/>
    <property type="evidence" value="ECO:0007669"/>
    <property type="project" value="TreeGrafter"/>
</dbReference>
<keyword evidence="3" id="KW-0720">Serine protease</keyword>
<dbReference type="InterPro" id="IPR023827">
    <property type="entry name" value="Peptidase_S8_Asp-AS"/>
</dbReference>
<keyword evidence="2" id="KW-0378">Hydrolase</keyword>
<organism evidence="5 6">
    <name type="scientific">Plakobranchus ocellatus</name>
    <dbReference type="NCBI Taxonomy" id="259542"/>
    <lineage>
        <taxon>Eukaryota</taxon>
        <taxon>Metazoa</taxon>
        <taxon>Spiralia</taxon>
        <taxon>Lophotrochozoa</taxon>
        <taxon>Mollusca</taxon>
        <taxon>Gastropoda</taxon>
        <taxon>Heterobranchia</taxon>
        <taxon>Euthyneura</taxon>
        <taxon>Panpulmonata</taxon>
        <taxon>Sacoglossa</taxon>
        <taxon>Placobranchoidea</taxon>
        <taxon>Plakobranchidae</taxon>
        <taxon>Plakobranchus</taxon>
    </lineage>
</organism>
<dbReference type="PANTHER" id="PTHR42884:SF13">
    <property type="entry name" value="NEUROENDOCRINE CONVERTASE 2"/>
    <property type="match status" value="1"/>
</dbReference>
<dbReference type="PROSITE" id="PS00136">
    <property type="entry name" value="SUBTILASE_ASP"/>
    <property type="match status" value="1"/>
</dbReference>
<dbReference type="GO" id="GO:0016020">
    <property type="term" value="C:membrane"/>
    <property type="evidence" value="ECO:0007669"/>
    <property type="project" value="TreeGrafter"/>
</dbReference>
<dbReference type="GO" id="GO:0004252">
    <property type="term" value="F:serine-type endopeptidase activity"/>
    <property type="evidence" value="ECO:0007669"/>
    <property type="project" value="InterPro"/>
</dbReference>
<dbReference type="Gene3D" id="3.40.50.200">
    <property type="entry name" value="Peptidase S8/S53 domain"/>
    <property type="match status" value="1"/>
</dbReference>
<dbReference type="SUPFAM" id="SSF52743">
    <property type="entry name" value="Subtilisin-like"/>
    <property type="match status" value="1"/>
</dbReference>
<evidence type="ECO:0000256" key="4">
    <source>
        <dbReference type="PROSITE-ProRule" id="PRU01240"/>
    </source>
</evidence>
<dbReference type="EMBL" id="BLXT01006948">
    <property type="protein sequence ID" value="GFO34884.1"/>
    <property type="molecule type" value="Genomic_DNA"/>
</dbReference>
<dbReference type="AlphaFoldDB" id="A0AAV4CSP2"/>
<evidence type="ECO:0000313" key="5">
    <source>
        <dbReference type="EMBL" id="GFO34884.1"/>
    </source>
</evidence>
<reference evidence="5 6" key="1">
    <citation type="journal article" date="2021" name="Elife">
        <title>Chloroplast acquisition without the gene transfer in kleptoplastic sea slugs, Plakobranchus ocellatus.</title>
        <authorList>
            <person name="Maeda T."/>
            <person name="Takahashi S."/>
            <person name="Yoshida T."/>
            <person name="Shimamura S."/>
            <person name="Takaki Y."/>
            <person name="Nagai Y."/>
            <person name="Toyoda A."/>
            <person name="Suzuki Y."/>
            <person name="Arimoto A."/>
            <person name="Ishii H."/>
            <person name="Satoh N."/>
            <person name="Nishiyama T."/>
            <person name="Hasebe M."/>
            <person name="Maruyama T."/>
            <person name="Minagawa J."/>
            <person name="Obokata J."/>
            <person name="Shigenobu S."/>
        </authorList>
    </citation>
    <scope>NUCLEOTIDE SEQUENCE [LARGE SCALE GENOMIC DNA]</scope>
</reference>
<comment type="similarity">
    <text evidence="4">Belongs to the peptidase S8 family.</text>
</comment>
<evidence type="ECO:0000256" key="1">
    <source>
        <dbReference type="ARBA" id="ARBA00022670"/>
    </source>
</evidence>
<dbReference type="InterPro" id="IPR036852">
    <property type="entry name" value="Peptidase_S8/S53_dom_sf"/>
</dbReference>
<keyword evidence="6" id="KW-1185">Reference proteome</keyword>
<keyword evidence="1" id="KW-0645">Protease</keyword>
<sequence length="137" mass="15432">MNLQTLETDRAENESIALVLSCDLQVRTAFQQSGYMRVKRGFKQLEKVLALNKQKYGLKAKPNSLYSSIKLPNDPDFGKEWYLRNTGQSGGVEGLDLNVMEAWEMGYSGAGVTTAIMDDGIDYLHEDLKYNYVSISH</sequence>
<dbReference type="GO" id="GO:0005615">
    <property type="term" value="C:extracellular space"/>
    <property type="evidence" value="ECO:0007669"/>
    <property type="project" value="TreeGrafter"/>
</dbReference>
<proteinExistence type="inferred from homology"/>
<dbReference type="Proteomes" id="UP000735302">
    <property type="component" value="Unassembled WGS sequence"/>
</dbReference>